<comment type="caution">
    <text evidence="1">The sequence shown here is derived from an EMBL/GenBank/DDBJ whole genome shotgun (WGS) entry which is preliminary data.</text>
</comment>
<dbReference type="RefSeq" id="WP_124543256.1">
    <property type="nucleotide sequence ID" value="NZ_QUSW01000009.1"/>
</dbReference>
<gene>
    <name evidence="1" type="ORF">DZC73_25730</name>
</gene>
<accession>A0A3N7HJY5</accession>
<reference evidence="1 2" key="2">
    <citation type="submission" date="2018-12" db="EMBL/GenBank/DDBJ databases">
        <title>Rhizobacter gummiphilus sp. nov., a rubber-degrading bacterium isolated from the soil of a botanical garden in Japan.</title>
        <authorList>
            <person name="Shunsuke S.S."/>
        </authorList>
    </citation>
    <scope>NUCLEOTIDE SEQUENCE [LARGE SCALE GENOMIC DNA]</scope>
    <source>
        <strain evidence="1 2">S-16</strain>
    </source>
</reference>
<keyword evidence="2" id="KW-1185">Reference proteome</keyword>
<dbReference type="Proteomes" id="UP000267464">
    <property type="component" value="Unassembled WGS sequence"/>
</dbReference>
<proteinExistence type="predicted"/>
<reference evidence="1 2" key="1">
    <citation type="submission" date="2018-08" db="EMBL/GenBank/DDBJ databases">
        <authorList>
            <person name="Khan S.A."/>
            <person name="Jeon C.O."/>
            <person name="Chun B.H."/>
            <person name="Jeong S.E."/>
        </authorList>
    </citation>
    <scope>NUCLEOTIDE SEQUENCE [LARGE SCALE GENOMIC DNA]</scope>
    <source>
        <strain evidence="1 2">S-16</strain>
    </source>
</reference>
<organism evidence="1 2">
    <name type="scientific">Piscinibacter terrae</name>
    <dbReference type="NCBI Taxonomy" id="2496871"/>
    <lineage>
        <taxon>Bacteria</taxon>
        <taxon>Pseudomonadati</taxon>
        <taxon>Pseudomonadota</taxon>
        <taxon>Betaproteobacteria</taxon>
        <taxon>Burkholderiales</taxon>
        <taxon>Sphaerotilaceae</taxon>
        <taxon>Piscinibacter</taxon>
    </lineage>
</organism>
<dbReference type="AlphaFoldDB" id="A0A3N7HJY5"/>
<sequence length="229" mass="26007">MANKQFNLDGLTPLFRDAVLHKEPTLGFEVAQGRGRFVFMMFFSEEDKESRDLLFVYLRHTRVMLDFKLYGNHFKGDFRIFIDPVKERAMVEELQLGHGDVAFEFEGFLRQLNGAFPAQLPLQATLDTLRAVWPQVGERLRSVVDEAARTILIGIRRLGHKKPREKTLRKLYLHTNGDARTIRALVTALKAAHITLAWTDDPTAVAKSFVDLMGDVRRAGGRPSPLGTT</sequence>
<dbReference type="OrthoDB" id="3034864at2"/>
<evidence type="ECO:0000313" key="1">
    <source>
        <dbReference type="EMBL" id="RQP21843.1"/>
    </source>
</evidence>
<protein>
    <submittedName>
        <fullName evidence="1">Uncharacterized protein</fullName>
    </submittedName>
</protein>
<dbReference type="EMBL" id="QUSW01000009">
    <property type="protein sequence ID" value="RQP21843.1"/>
    <property type="molecule type" value="Genomic_DNA"/>
</dbReference>
<evidence type="ECO:0000313" key="2">
    <source>
        <dbReference type="Proteomes" id="UP000267464"/>
    </source>
</evidence>
<name>A0A3N7HJY5_9BURK</name>